<comment type="caution">
    <text evidence="1">The sequence shown here is derived from an EMBL/GenBank/DDBJ whole genome shotgun (WGS) entry which is preliminary data.</text>
</comment>
<reference evidence="1 2" key="1">
    <citation type="journal article" date="2011" name="J. Gen. Appl. Microbiol.">
        <title>Draft genome sequencing of the enigmatic yeast Saitoella complicata.</title>
        <authorList>
            <person name="Nishida H."/>
            <person name="Hamamoto M."/>
            <person name="Sugiyama J."/>
        </authorList>
    </citation>
    <scope>NUCLEOTIDE SEQUENCE [LARGE SCALE GENOMIC DNA]</scope>
    <source>
        <strain evidence="1 2">NRRL Y-17804</strain>
    </source>
</reference>
<evidence type="ECO:0000313" key="2">
    <source>
        <dbReference type="Proteomes" id="UP000033140"/>
    </source>
</evidence>
<protein>
    <submittedName>
        <fullName evidence="1">Uncharacterized protein</fullName>
    </submittedName>
</protein>
<dbReference type="AlphaFoldDB" id="A0A0E9NFN7"/>
<dbReference type="Proteomes" id="UP000033140">
    <property type="component" value="Unassembled WGS sequence"/>
</dbReference>
<accession>A0A0E9NFN7</accession>
<proteinExistence type="predicted"/>
<reference evidence="1 2" key="3">
    <citation type="journal article" date="2015" name="Genome Announc.">
        <title>Draft Genome Sequence of the Archiascomycetous Yeast Saitoella complicata.</title>
        <authorList>
            <person name="Yamauchi K."/>
            <person name="Kondo S."/>
            <person name="Hamamoto M."/>
            <person name="Takahashi Y."/>
            <person name="Ogura Y."/>
            <person name="Hayashi T."/>
            <person name="Nishida H."/>
        </authorList>
    </citation>
    <scope>NUCLEOTIDE SEQUENCE [LARGE SCALE GENOMIC DNA]</scope>
    <source>
        <strain evidence="1 2">NRRL Y-17804</strain>
    </source>
</reference>
<sequence>MNRLLPSDGRALQPMSTNPYLGYLQHPTTMAPTSIKNERNISLLGFLTTYSLPLIRNDLLSSTQFAFRSLRPAPGCTHLRRQHDPRTFGRIDLSKDAYGPSVLYDSWMSKRRTSY</sequence>
<organism evidence="1 2">
    <name type="scientific">Saitoella complicata (strain BCRC 22490 / CBS 7301 / JCM 7358 / NBRC 10748 / NRRL Y-17804)</name>
    <dbReference type="NCBI Taxonomy" id="698492"/>
    <lineage>
        <taxon>Eukaryota</taxon>
        <taxon>Fungi</taxon>
        <taxon>Dikarya</taxon>
        <taxon>Ascomycota</taxon>
        <taxon>Taphrinomycotina</taxon>
        <taxon>Taphrinomycotina incertae sedis</taxon>
        <taxon>Saitoella</taxon>
    </lineage>
</organism>
<reference evidence="1 2" key="2">
    <citation type="journal article" date="2014" name="J. Gen. Appl. Microbiol.">
        <title>The early diverging ascomycetous budding yeast Saitoella complicata has three histone deacetylases belonging to the Clr6, Hos2, and Rpd3 lineages.</title>
        <authorList>
            <person name="Nishida H."/>
            <person name="Matsumoto T."/>
            <person name="Kondo S."/>
            <person name="Hamamoto M."/>
            <person name="Yoshikawa H."/>
        </authorList>
    </citation>
    <scope>NUCLEOTIDE SEQUENCE [LARGE SCALE GENOMIC DNA]</scope>
    <source>
        <strain evidence="1 2">NRRL Y-17804</strain>
    </source>
</reference>
<evidence type="ECO:0000313" key="1">
    <source>
        <dbReference type="EMBL" id="GAO48225.1"/>
    </source>
</evidence>
<keyword evidence="2" id="KW-1185">Reference proteome</keyword>
<dbReference type="EMBL" id="BACD03000013">
    <property type="protein sequence ID" value="GAO48225.1"/>
    <property type="molecule type" value="Genomic_DNA"/>
</dbReference>
<gene>
    <name evidence="1" type="ORF">G7K_2405-t1</name>
</gene>
<name>A0A0E9NFN7_SAICN</name>